<dbReference type="Pfam" id="PF03747">
    <property type="entry name" value="ADP_ribosyl_GH"/>
    <property type="match status" value="1"/>
</dbReference>
<keyword evidence="1" id="KW-0479">Metal-binding</keyword>
<proteinExistence type="predicted"/>
<dbReference type="Proteomes" id="UP000391834">
    <property type="component" value="Unassembled WGS sequence"/>
</dbReference>
<evidence type="ECO:0008006" key="4">
    <source>
        <dbReference type="Google" id="ProtNLM"/>
    </source>
</evidence>
<feature type="binding site" evidence="1">
    <location>
        <position position="281"/>
    </location>
    <ligand>
        <name>Mg(2+)</name>
        <dbReference type="ChEBI" id="CHEBI:18420"/>
        <label>1</label>
    </ligand>
</feature>
<dbReference type="SUPFAM" id="SSF101478">
    <property type="entry name" value="ADP-ribosylglycohydrolase"/>
    <property type="match status" value="1"/>
</dbReference>
<accession>A0A5M4AW29</accession>
<name>A0A5M4AW29_9BACT</name>
<evidence type="ECO:0000313" key="3">
    <source>
        <dbReference type="Proteomes" id="UP000391834"/>
    </source>
</evidence>
<comment type="cofactor">
    <cofactor evidence="1">
        <name>Mg(2+)</name>
        <dbReference type="ChEBI" id="CHEBI:18420"/>
    </cofactor>
    <text evidence="1">Binds 2 magnesium ions per subunit.</text>
</comment>
<evidence type="ECO:0000256" key="1">
    <source>
        <dbReference type="PIRSR" id="PIRSR605502-1"/>
    </source>
</evidence>
<organism evidence="2 3">
    <name type="scientific">Prolixibacter bellariivorans</name>
    <dbReference type="NCBI Taxonomy" id="314319"/>
    <lineage>
        <taxon>Bacteria</taxon>
        <taxon>Pseudomonadati</taxon>
        <taxon>Bacteroidota</taxon>
        <taxon>Bacteroidia</taxon>
        <taxon>Marinilabiliales</taxon>
        <taxon>Prolixibacteraceae</taxon>
        <taxon>Prolixibacter</taxon>
    </lineage>
</organism>
<comment type="caution">
    <text evidence="2">The sequence shown here is derived from an EMBL/GenBank/DDBJ whole genome shotgun (WGS) entry which is preliminary data.</text>
</comment>
<dbReference type="EMBL" id="BLAX01000001">
    <property type="protein sequence ID" value="GET31964.1"/>
    <property type="molecule type" value="Genomic_DNA"/>
</dbReference>
<dbReference type="AlphaFoldDB" id="A0A5M4AW29"/>
<dbReference type="InterPro" id="IPR005502">
    <property type="entry name" value="Ribosyl_crysJ1"/>
</dbReference>
<reference evidence="2 3" key="1">
    <citation type="submission" date="2019-10" db="EMBL/GenBank/DDBJ databases">
        <title>Prolixibacter strains distinguished by the presence of nitrate reductase genes were adept at nitrate-dependent anaerobic corrosion of metallic iron and carbon steel.</title>
        <authorList>
            <person name="Iino T."/>
            <person name="Shono N."/>
            <person name="Ito K."/>
            <person name="Nakamura R."/>
            <person name="Sueoka K."/>
            <person name="Harayama S."/>
            <person name="Ohkuma M."/>
        </authorList>
    </citation>
    <scope>NUCLEOTIDE SEQUENCE [LARGE SCALE GENOMIC DNA]</scope>
    <source>
        <strain evidence="2 3">JCM 13498</strain>
    </source>
</reference>
<keyword evidence="1" id="KW-0460">Magnesium</keyword>
<protein>
    <recommendedName>
        <fullName evidence="4">ADP-ribosylglycohydrolase</fullName>
    </recommendedName>
</protein>
<evidence type="ECO:0000313" key="2">
    <source>
        <dbReference type="EMBL" id="GET31964.1"/>
    </source>
</evidence>
<gene>
    <name evidence="2" type="ORF">PbJCM13498_08270</name>
</gene>
<dbReference type="Gene3D" id="1.10.4080.10">
    <property type="entry name" value="ADP-ribosylation/Crystallin J1"/>
    <property type="match status" value="1"/>
</dbReference>
<dbReference type="GO" id="GO:0046872">
    <property type="term" value="F:metal ion binding"/>
    <property type="evidence" value="ECO:0007669"/>
    <property type="project" value="UniProtKB-KW"/>
</dbReference>
<keyword evidence="3" id="KW-1185">Reference proteome</keyword>
<feature type="binding site" evidence="1">
    <location>
        <position position="279"/>
    </location>
    <ligand>
        <name>Mg(2+)</name>
        <dbReference type="ChEBI" id="CHEBI:18420"/>
        <label>1</label>
    </ligand>
</feature>
<dbReference type="InterPro" id="IPR036705">
    <property type="entry name" value="Ribosyl_crysJ1_sf"/>
</dbReference>
<sequence length="478" mass="53432">MSKALLADKIKGGWAGQTIGCTYGGPVEFIYNGTLIQDYIPIQWPDGAIKKYYDTFPGLYDDVYMDLTFVAVFDRLGIDAPIDSIAKAFATSEYPLWHANQQARYNILHGIKPTESGNWLNNPHADDIDYQIEADYAGLMSPGMPNTASRFSDKIGHMICYGDGWYGGVFVGAMYSLAFVLDDVEAVVTEALKTIPEESSFHRCIADVIKWHAEYPDDWKQTWFECQKKWSEDYGCPDGVFNPLDIDAKINSAYVVIGLLYGRGDYTKTLHIATRCGQDADCNPATAGGILGTMLGYSHIPEYWKKNLYEVEDRDFAYTNLSLNDVYNLGLKQALQVVLKNGGELNDSRVTIACQKPVPVQLEQSFEGHFPVDRKPLNLQLPKEETNVTFNGVGAVIRGYTRCPDEDYVAKIAVSVDGNEAETILLPVASSPARRVDVFWKYQLPKTNHIIAFKWLNPKKEASVNLGDALIYSDKLIQ</sequence>